<comment type="similarity">
    <text evidence="2">Belongs to the COA8 family.</text>
</comment>
<evidence type="ECO:0000256" key="4">
    <source>
        <dbReference type="ARBA" id="ARBA00022946"/>
    </source>
</evidence>
<proteinExistence type="inferred from homology"/>
<evidence type="ECO:0000256" key="1">
    <source>
        <dbReference type="ARBA" id="ARBA00004443"/>
    </source>
</evidence>
<keyword evidence="4" id="KW-0809">Transit peptide</keyword>
<dbReference type="Proteomes" id="UP001075354">
    <property type="component" value="Chromosome 5"/>
</dbReference>
<feature type="region of interest" description="Disordered" evidence="7">
    <location>
        <begin position="23"/>
        <end position="45"/>
    </location>
</feature>
<evidence type="ECO:0000256" key="5">
    <source>
        <dbReference type="ARBA" id="ARBA00023128"/>
    </source>
</evidence>
<dbReference type="EMBL" id="JAPTSV010000005">
    <property type="protein sequence ID" value="KAJ1527509.1"/>
    <property type="molecule type" value="Genomic_DNA"/>
</dbReference>
<keyword evidence="6" id="KW-0472">Membrane</keyword>
<keyword evidence="3" id="KW-0999">Mitochondrion inner membrane</keyword>
<dbReference type="PANTHER" id="PTHR31107">
    <property type="entry name" value="APOPTOGENIC PROTEIN 1, MITOCHONDRIAL"/>
    <property type="match status" value="1"/>
</dbReference>
<dbReference type="InterPro" id="IPR018796">
    <property type="entry name" value="COA8"/>
</dbReference>
<sequence length="176" mass="20460">MARVLRCRKLLSACSGNRCVSSDSARLSSNTAAASETSAKIPPHPSQIRHDMIGPPNQLSNLRPVVFHKAENETPLEQQFRLERERVQRWNEEFWIKHNTAFVKEGNEFRTKKLGSSKDSDKKSLNAEEMSEFYKAFLDKNWKTHVSYNFEWYRKNFSLLILAFRVQLSKIGVRGR</sequence>
<dbReference type="GO" id="GO:0097193">
    <property type="term" value="P:intrinsic apoptotic signaling pathway"/>
    <property type="evidence" value="ECO:0007669"/>
    <property type="project" value="InterPro"/>
</dbReference>
<dbReference type="GO" id="GO:0005743">
    <property type="term" value="C:mitochondrial inner membrane"/>
    <property type="evidence" value="ECO:0007669"/>
    <property type="project" value="UniProtKB-SubCell"/>
</dbReference>
<evidence type="ECO:0000256" key="3">
    <source>
        <dbReference type="ARBA" id="ARBA00022792"/>
    </source>
</evidence>
<protein>
    <recommendedName>
        <fullName evidence="10">APOPT family protein CG14806, mitochondrial</fullName>
    </recommendedName>
</protein>
<name>A0AAV7XMV5_9NEOP</name>
<dbReference type="AlphaFoldDB" id="A0AAV7XMV5"/>
<dbReference type="PANTHER" id="PTHR31107:SF2">
    <property type="entry name" value="CYTOCHROME C OXIDASE ASSEMBLY FACTOR 8"/>
    <property type="match status" value="1"/>
</dbReference>
<keyword evidence="9" id="KW-1185">Reference proteome</keyword>
<evidence type="ECO:0000256" key="2">
    <source>
        <dbReference type="ARBA" id="ARBA00005453"/>
    </source>
</evidence>
<evidence type="ECO:0000256" key="6">
    <source>
        <dbReference type="ARBA" id="ARBA00023136"/>
    </source>
</evidence>
<evidence type="ECO:0000313" key="9">
    <source>
        <dbReference type="Proteomes" id="UP001075354"/>
    </source>
</evidence>
<dbReference type="Pfam" id="PF10231">
    <property type="entry name" value="COA8"/>
    <property type="match status" value="1"/>
</dbReference>
<evidence type="ECO:0000256" key="7">
    <source>
        <dbReference type="SAM" id="MobiDB-lite"/>
    </source>
</evidence>
<evidence type="ECO:0000313" key="8">
    <source>
        <dbReference type="EMBL" id="KAJ1527509.1"/>
    </source>
</evidence>
<accession>A0AAV7XMV5</accession>
<keyword evidence="5" id="KW-0496">Mitochondrion</keyword>
<reference evidence="8" key="1">
    <citation type="submission" date="2022-12" db="EMBL/GenBank/DDBJ databases">
        <title>Chromosome-level genome assembly of the bean flower thrips Megalurothrips usitatus.</title>
        <authorList>
            <person name="Ma L."/>
            <person name="Liu Q."/>
            <person name="Li H."/>
            <person name="Cai W."/>
        </authorList>
    </citation>
    <scope>NUCLEOTIDE SEQUENCE</scope>
    <source>
        <strain evidence="8">Cailab_2022a</strain>
    </source>
</reference>
<comment type="subcellular location">
    <subcellularLocation>
        <location evidence="1">Mitochondrion inner membrane</location>
        <topology evidence="1">Peripheral membrane protein</topology>
        <orientation evidence="1">Matrix side</orientation>
    </subcellularLocation>
</comment>
<comment type="caution">
    <text evidence="8">The sequence shown here is derived from an EMBL/GenBank/DDBJ whole genome shotgun (WGS) entry which is preliminary data.</text>
</comment>
<organism evidence="8 9">
    <name type="scientific">Megalurothrips usitatus</name>
    <name type="common">bean blossom thrips</name>
    <dbReference type="NCBI Taxonomy" id="439358"/>
    <lineage>
        <taxon>Eukaryota</taxon>
        <taxon>Metazoa</taxon>
        <taxon>Ecdysozoa</taxon>
        <taxon>Arthropoda</taxon>
        <taxon>Hexapoda</taxon>
        <taxon>Insecta</taxon>
        <taxon>Pterygota</taxon>
        <taxon>Neoptera</taxon>
        <taxon>Paraneoptera</taxon>
        <taxon>Thysanoptera</taxon>
        <taxon>Terebrantia</taxon>
        <taxon>Thripoidea</taxon>
        <taxon>Thripidae</taxon>
        <taxon>Megalurothrips</taxon>
    </lineage>
</organism>
<gene>
    <name evidence="8" type="ORF">ONE63_007481</name>
</gene>
<feature type="compositionally biased region" description="Low complexity" evidence="7">
    <location>
        <begin position="28"/>
        <end position="39"/>
    </location>
</feature>
<evidence type="ECO:0008006" key="10">
    <source>
        <dbReference type="Google" id="ProtNLM"/>
    </source>
</evidence>